<protein>
    <submittedName>
        <fullName evidence="2">Uncharacterized protein</fullName>
    </submittedName>
</protein>
<feature type="compositionally biased region" description="Basic and acidic residues" evidence="1">
    <location>
        <begin position="1"/>
        <end position="13"/>
    </location>
</feature>
<evidence type="ECO:0000313" key="2">
    <source>
        <dbReference type="EMBL" id="TMW99834.1"/>
    </source>
</evidence>
<sequence length="134" mass="14780">MNTRRNEARRLDEEIANAGAPPRGNQVPPLEEDVNDDQASVNPPPLTDGDIRAALLHMAQAITTQVQAVLTQAQAMTAQANREVVPRANQHVGSMTSHLRDFTTMNPPTFFGPRLMNTPKSSFIKSTRSFMLWG</sequence>
<evidence type="ECO:0000256" key="1">
    <source>
        <dbReference type="SAM" id="MobiDB-lite"/>
    </source>
</evidence>
<dbReference type="EMBL" id="RXGB01001209">
    <property type="protein sequence ID" value="TMW99834.1"/>
    <property type="molecule type" value="Genomic_DNA"/>
</dbReference>
<name>A0A6N2BY45_SOLCI</name>
<feature type="region of interest" description="Disordered" evidence="1">
    <location>
        <begin position="1"/>
        <end position="47"/>
    </location>
</feature>
<reference evidence="2" key="1">
    <citation type="submission" date="2019-05" db="EMBL/GenBank/DDBJ databases">
        <title>The de novo reference genome and transcriptome assemblies of the wild tomato species Solanum chilense.</title>
        <authorList>
            <person name="Stam R."/>
            <person name="Nosenko T."/>
            <person name="Hoerger A.C."/>
            <person name="Stephan W."/>
            <person name="Seidel M.A."/>
            <person name="Kuhn J.M.M."/>
            <person name="Haberer G."/>
            <person name="Tellier A."/>
        </authorList>
    </citation>
    <scope>NUCLEOTIDE SEQUENCE</scope>
    <source>
        <tissue evidence="2">Mature leaves</tissue>
    </source>
</reference>
<proteinExistence type="predicted"/>
<gene>
    <name evidence="2" type="ORF">EJD97_001873</name>
</gene>
<organism evidence="2">
    <name type="scientific">Solanum chilense</name>
    <name type="common">Tomato</name>
    <name type="synonym">Lycopersicon chilense</name>
    <dbReference type="NCBI Taxonomy" id="4083"/>
    <lineage>
        <taxon>Eukaryota</taxon>
        <taxon>Viridiplantae</taxon>
        <taxon>Streptophyta</taxon>
        <taxon>Embryophyta</taxon>
        <taxon>Tracheophyta</taxon>
        <taxon>Spermatophyta</taxon>
        <taxon>Magnoliopsida</taxon>
        <taxon>eudicotyledons</taxon>
        <taxon>Gunneridae</taxon>
        <taxon>Pentapetalae</taxon>
        <taxon>asterids</taxon>
        <taxon>lamiids</taxon>
        <taxon>Solanales</taxon>
        <taxon>Solanaceae</taxon>
        <taxon>Solanoideae</taxon>
        <taxon>Solaneae</taxon>
        <taxon>Solanum</taxon>
        <taxon>Solanum subgen. Lycopersicon</taxon>
    </lineage>
</organism>
<accession>A0A6N2BY45</accession>
<dbReference type="AlphaFoldDB" id="A0A6N2BY45"/>
<comment type="caution">
    <text evidence="2">The sequence shown here is derived from an EMBL/GenBank/DDBJ whole genome shotgun (WGS) entry which is preliminary data.</text>
</comment>